<organism evidence="3 4">
    <name type="scientific">Tetraparma gracilis</name>
    <dbReference type="NCBI Taxonomy" id="2962635"/>
    <lineage>
        <taxon>Eukaryota</taxon>
        <taxon>Sar</taxon>
        <taxon>Stramenopiles</taxon>
        <taxon>Ochrophyta</taxon>
        <taxon>Bolidophyceae</taxon>
        <taxon>Parmales</taxon>
        <taxon>Triparmaceae</taxon>
        <taxon>Tetraparma</taxon>
    </lineage>
</organism>
<sequence>MAEYPDNVLNPFTPHTGVSGELGAIKYFTSQTRTDDRCPLDSGASTANRPNPEEHKFCKPFAIAPSPPNQAGMQNWNVTDYAVSFRWTTIQNLPGLETEGRWTADAYQLQVVAIDNNATGGGDWSEDALVLNEFVSAPDRKRGDQTSQGGGGEPRHYSEQMYMPADSASLFAPGSYAWRVRVNEKMDDDPTPEEQSDWSKEALFHVNDEHPDPAGQPMAHDLAENPLFTFDLNAARPTDKYFFGGVTDRDKHDNSRWDSFTRHFPAHLRENVAVVSDYAQSSGPLTGQQSYYQQLRGSHVLDQNVKVVIKTGGGYDNDGRVSRHYPYYSESFHETYFSDFLDPASMEYIFNVYPNVIGVALGGSLEAYAGYPGGVDDRAGRGNWREEDLPYIKNVVRLCGKYGRLVLMGEGGGAVPAGFWDRFFADDTEPESDTHWSYMDRALLHEHWGNVVPAVKAGTAEGLMQATSAIFGAYVANLTEHHGFWAENHYWKEAGFTSIYGEQRTGAEVDDATSHSVGDDGTVIIDAGGGGIEDPFDITSEASEEMPFNLWVQMALGAVSRGARWVHFGGESAVTHMGAFDETRKGDTDANGPGGQFGDNACVVGDTHFTALFDVEGRATPALFRYVVPFVDAVVSHDLTPTRAEVMAEVKIAVQAPNPFAVQATAGVVGCDDPGYSWTGECRWKYGSVLSNSMYSSLFMGTYGIENFVDASSGAGGWLKPDEFRDITPNGGRYELLMDKGRYYWIPILPYSGDIKVVDGSDADARRVVPGVVVKTANEIIGMSADDIEEAWNSAYPAVLTGDAWATQAGGKIFVTNGKENKRGEQTWNVAGLELDGFAEVGGVVQPFAVVVVKAVAEDGVMRIFANADNKPGHDDSRTTVVKVKLDKDWVCSASGKKWLKNSKGEVSKKKVGLDWDGGECTLEITMKHGTYGAWDVEIEVGGDEAAGVEVRGEARGTGYGSLYDHAAKSFGNRGKGEATNAETCDYKDWWQWGGILIGCVLGTILCVLLFAYFCMGYCRD</sequence>
<dbReference type="EMBL" id="BRYB01001094">
    <property type="protein sequence ID" value="GMI42819.1"/>
    <property type="molecule type" value="Genomic_DNA"/>
</dbReference>
<comment type="caution">
    <text evidence="3">The sequence shown here is derived from an EMBL/GenBank/DDBJ whole genome shotgun (WGS) entry which is preliminary data.</text>
</comment>
<evidence type="ECO:0000256" key="2">
    <source>
        <dbReference type="SAM" id="Phobius"/>
    </source>
</evidence>
<name>A0ABQ6N889_9STRA</name>
<keyword evidence="2" id="KW-1133">Transmembrane helix</keyword>
<accession>A0ABQ6N889</accession>
<keyword evidence="2" id="KW-0472">Membrane</keyword>
<gene>
    <name evidence="3" type="ORF">TeGR_g7135</name>
</gene>
<dbReference type="Gene3D" id="3.20.20.80">
    <property type="entry name" value="Glycosidases"/>
    <property type="match status" value="1"/>
</dbReference>
<proteinExistence type="predicted"/>
<keyword evidence="4" id="KW-1185">Reference proteome</keyword>
<evidence type="ECO:0000256" key="1">
    <source>
        <dbReference type="SAM" id="MobiDB-lite"/>
    </source>
</evidence>
<feature type="transmembrane region" description="Helical" evidence="2">
    <location>
        <begin position="990"/>
        <end position="1015"/>
    </location>
</feature>
<evidence type="ECO:0000313" key="3">
    <source>
        <dbReference type="EMBL" id="GMI42819.1"/>
    </source>
</evidence>
<evidence type="ECO:0000313" key="4">
    <source>
        <dbReference type="Proteomes" id="UP001165060"/>
    </source>
</evidence>
<feature type="region of interest" description="Disordered" evidence="1">
    <location>
        <begin position="135"/>
        <end position="158"/>
    </location>
</feature>
<keyword evidence="2" id="KW-0812">Transmembrane</keyword>
<reference evidence="3 4" key="1">
    <citation type="journal article" date="2023" name="Commun. Biol.">
        <title>Genome analysis of Parmales, the sister group of diatoms, reveals the evolutionary specialization of diatoms from phago-mixotrophs to photoautotrophs.</title>
        <authorList>
            <person name="Ban H."/>
            <person name="Sato S."/>
            <person name="Yoshikawa S."/>
            <person name="Yamada K."/>
            <person name="Nakamura Y."/>
            <person name="Ichinomiya M."/>
            <person name="Sato N."/>
            <person name="Blanc-Mathieu R."/>
            <person name="Endo H."/>
            <person name="Kuwata A."/>
            <person name="Ogata H."/>
        </authorList>
    </citation>
    <scope>NUCLEOTIDE SEQUENCE [LARGE SCALE GENOMIC DNA]</scope>
</reference>
<dbReference type="Proteomes" id="UP001165060">
    <property type="component" value="Unassembled WGS sequence"/>
</dbReference>
<protein>
    <submittedName>
        <fullName evidence="3">Uncharacterized protein</fullName>
    </submittedName>
</protein>